<feature type="compositionally biased region" description="Basic and acidic residues" evidence="7">
    <location>
        <begin position="2457"/>
        <end position="2467"/>
    </location>
</feature>
<protein>
    <submittedName>
        <fullName evidence="11">Uncharacterized protein</fullName>
    </submittedName>
</protein>
<dbReference type="CDD" id="cd09274">
    <property type="entry name" value="RNase_HI_RT_Ty3"/>
    <property type="match status" value="1"/>
</dbReference>
<keyword evidence="5" id="KW-0479">Metal-binding</keyword>
<feature type="compositionally biased region" description="Basic and acidic residues" evidence="7">
    <location>
        <begin position="1402"/>
        <end position="1418"/>
    </location>
</feature>
<evidence type="ECO:0000256" key="4">
    <source>
        <dbReference type="ARBA" id="ARBA00023172"/>
    </source>
</evidence>
<evidence type="ECO:0000256" key="2">
    <source>
        <dbReference type="ARBA" id="ARBA00022750"/>
    </source>
</evidence>
<gene>
    <name evidence="11" type="ORF">OSB04_024598</name>
</gene>
<dbReference type="GO" id="GO:0008270">
    <property type="term" value="F:zinc ion binding"/>
    <property type="evidence" value="ECO:0007669"/>
    <property type="project" value="UniProtKB-KW"/>
</dbReference>
<feature type="region of interest" description="Disordered" evidence="7">
    <location>
        <begin position="2454"/>
        <end position="2498"/>
    </location>
</feature>
<dbReference type="Pfam" id="PF22936">
    <property type="entry name" value="Pol_BBD"/>
    <property type="match status" value="1"/>
</dbReference>
<feature type="domain" description="CCHC-type" evidence="8">
    <location>
        <begin position="1311"/>
        <end position="1324"/>
    </location>
</feature>
<dbReference type="InterPro" id="IPR054722">
    <property type="entry name" value="PolX-like_BBD"/>
</dbReference>
<dbReference type="InterPro" id="IPR005162">
    <property type="entry name" value="Retrotrans_gag_dom"/>
</dbReference>
<dbReference type="Pfam" id="PF07727">
    <property type="entry name" value="RVT_2"/>
    <property type="match status" value="1"/>
</dbReference>
<feature type="compositionally biased region" description="Basic and acidic residues" evidence="7">
    <location>
        <begin position="1263"/>
        <end position="1281"/>
    </location>
</feature>
<dbReference type="SUPFAM" id="SSF53098">
    <property type="entry name" value="Ribonuclease H-like"/>
    <property type="match status" value="3"/>
</dbReference>
<dbReference type="InterPro" id="IPR043502">
    <property type="entry name" value="DNA/RNA_pol_sf"/>
</dbReference>
<keyword evidence="12" id="KW-1185">Reference proteome</keyword>
<feature type="domain" description="RNase H type-1" evidence="9">
    <location>
        <begin position="3266"/>
        <end position="3395"/>
    </location>
</feature>
<accession>A0AA38SZT4</accession>
<dbReference type="Pfam" id="PF13456">
    <property type="entry name" value="RVT_3"/>
    <property type="match status" value="1"/>
</dbReference>
<dbReference type="Gene3D" id="3.30.420.10">
    <property type="entry name" value="Ribonuclease H-like superfamily/Ribonuclease H"/>
    <property type="match status" value="4"/>
</dbReference>
<dbReference type="InterPro" id="IPR036875">
    <property type="entry name" value="Znf_CCHC_sf"/>
</dbReference>
<dbReference type="SMART" id="SM00343">
    <property type="entry name" value="ZnF_C2HC"/>
    <property type="match status" value="1"/>
</dbReference>
<evidence type="ECO:0000259" key="10">
    <source>
        <dbReference type="PROSITE" id="PS50994"/>
    </source>
</evidence>
<evidence type="ECO:0000256" key="3">
    <source>
        <dbReference type="ARBA" id="ARBA00023125"/>
    </source>
</evidence>
<dbReference type="Pfam" id="PF17919">
    <property type="entry name" value="RT_RNaseH_2"/>
    <property type="match status" value="1"/>
</dbReference>
<feature type="coiled-coil region" evidence="6">
    <location>
        <begin position="1427"/>
        <end position="1461"/>
    </location>
</feature>
<dbReference type="InterPro" id="IPR002156">
    <property type="entry name" value="RNaseH_domain"/>
</dbReference>
<dbReference type="CDD" id="cd09272">
    <property type="entry name" value="RNase_HI_RT_Ty1"/>
    <property type="match status" value="1"/>
</dbReference>
<feature type="region of interest" description="Disordered" evidence="7">
    <location>
        <begin position="1263"/>
        <end position="1308"/>
    </location>
</feature>
<evidence type="ECO:0000313" key="12">
    <source>
        <dbReference type="Proteomes" id="UP001172457"/>
    </source>
</evidence>
<dbReference type="CDD" id="cd00303">
    <property type="entry name" value="retropepsin_like"/>
    <property type="match status" value="1"/>
</dbReference>
<sequence>MSPISIPFYSPEESLRLITGKWKLTGQNFPVWKLHLQNVLSAQGKLYVINKPMSRPKSNAPEEELAEYFRFIADESDVMSILVFSMSPEFTGDLRVKLCHEVVRNVENQLGFYKHTGKLLIMQEILSLKLQKGQSVKNHLIDMRRLFKCLSRLGYKMTQEELVYLMWFSLTKEVQDTASAYMKEPKNDVDKVHEDILASLEPVPEPANLMDTDIIDELGDLSCPECGSEDICEHSMNIDQMDIGLPDAPGIFMIDCLITSYESWVIDTGSGNHICNHLQGFTRRKTLRKDRSNLRVGEGTPLIAEAVGSYSLSLPSGLVLELDNCYYIPNMIKNVLSFDLLVDHGFYYKYSYKMISVFKDNIFYFKATPVDGLYTVNLKDNNSEIYHISKRSKDIEDQTYLWHCRLGHINKKRVELLLKGGFLGNFDYKPFDNCESCLSGKMTKQPFNSENERATDLLEIIHTDVCGPFSHVARGGYRYFITFTDDFSRYGYVYLMRHKSETFEKFKEYHNEVQNLLDKRIKFLRSDRGGEYLSDEFDNHLMECGIVSQLTPPFTPQMNGVSERRNRTLLDMVRTMMCHSSLPVSFWGHALETAAHILNRAPTKSVEKTPYELWKGKKPNISFLKIWGCEVYVKRPTSEKLKPKSDKCFFVGYPKTTVGYYFYNPEENKIVDEENTTPVIEPEIQHNNVEPQSEPVEEVQTLDLRRSSRVRQEPDRYLGFLVSQDSGDLNEPTSYGEAVSGSESEQWQETMKAEMQSMYDNQVWELTDLPQHCKVVGRKWVFKKKTDMDGNVHTFKARLVAKGFTQTHGIDYDETFSPVAMLKSIRILMAISAYFNYEIWQMDVKTAFLNGKLTEDVYMEQPEGFEDPKNPNKVCKLLKSIYGLKQASRSWNLHFDERIKEFGFAKSEFEPCVYTKFSGSIVTFLVLYVDDILLIGNDIPTLQSVKEWLSKCFQMKDLGEAAYILGIKIYRNRSKRLIGLSQSTYIDKVLKRFRMDESKKGFIPMQHGIVLSKTQCPVSSEDQDKMKSVPYASAIGSIMYAMLCTRPDVAYSVSVTSRYQQNPGEPHWVAVKNILKYLRRTKEMFLVFGGSEDEISVTGYSDASFQTDRDDFKSQSGYVFTLNGGAISWKSSKQDTIADSTTEAEYIAACDAAKEAVWLRNFLSDLRVVASISRPIDIFCDNSGAVAQAKEPREHHKSRHVLRKYHLIRDIIGRGDVRICKIPTEDNVADPLTKPLARAKHEAHANSIGMQYLEAKRRYDDNEKRYDEPRRFDQEPRRLEQGSRAVYHKPEEKAKTYDKGKETKKDGSPTCFKCGKPGHFAKNCINHVSKYDYYKNKMNLAKKQDDGLVLLAEDEAWVQMSSDDEERCLVCMLAQDDAWNVDSDEGKDQLCLMADVDEEYSKHDDRDYNEVNSDHSDSSSEVLPDPYTEFENQVKGLAQKVSEYENKIKQANKQTTISESKLASEHALVVKFNIELAYSKDKVNMLTLANKTLEDKVTSLNANITDLQKRLHEAERVSSENVKKYEFIFAQRINLFAKIKDMEDKFLKRGQTYQTIHMNQAKEFNYYNPKEGIGYKSPCYLKRAISKTPTLYDIRYMSLGYKIIFMKESDDPEQLKEIEKKEKARKNKQSFLFNYSSLNASYATREIPLSKDYTPSYTKAEMNQEVPILEKVYKDNQTFYEKRIAKLEAELEDERRMSLKENDLFLSKINELEEALKSKSTPKASQSTFGTRDNSRHHNHTWNVNALDFRPSGTSFTNSKSMVLRSPICTTISYMEDLTYKAPKSTVQISEIVSDDCTNRGGENGRSSGQSKPGNMVPPKLSRKDKGKDKVITPESEVASSSRTNVNVPKKNKRFRKPKNTSKLKEQSHNFHPRKNASHTHTHTHNVRGTNQSCPNVTDSHMRHGRHRTKENGSKEGNRPKPFAHKPRFANNRFHSHVPDTPFNFHVCEHVAYGYRSDYCCQNCFHFGYCANAFVNEYYAPNYFGFYDHYNHFPHAKKRKSKPKKKTHKRSKEESKPAGTNPKAPIPKWGNKKEFAPPDLRPCTFRTSGPSDLRTIGPSAFQKHLRNMGDQNETSLQQQLAAAQEQIRQLNQQTVQANEELARLRASNATTTTIATTIASLPLSVPIPRPSFDLPPPPPPGVNMPPPLINFPPPPPPRINFQSNFVRPSIPQSSPFFTFRPFVSSSQSMPEHIPTMAHSTIHTTIQPDVGTSNGFFPFNPIPTSDPMDARLKMLEEQNQKMLALLAKLPGAAVPVDVEPKTGFRASPYVDEIALVDIPKKYNIPAFTPKYSRMTDPVEHVAQYKQLVWTVPIPAQFQEICMCKSFGSTLTGAVLQWLINLKPKSITSWSELVNQFTRQFASSRKMEKQTSDLYYVVQNSGETIRDYYNRFNAEMIEVKNCDIKTAIEAYKRGLDDSSGLYLDLTKYPPENFDGVRARTLAHMRIEDDAIFRRKHSNDKKALGPQKHEFKQKRVNKIGNSQQETNNRSTRGSGKTRYPELSTYNFAGTAKELVDALRKLDTNIRWPKKPEVPNKDKDQSKWCDFHSDHGHTMTECISLKKEVSYLKSKGHLKDILPDEDKRPASPVHTKVVNCITGGSEVCGLTYSAAKRHAREGPEGQPFPDECKSVTELDASKITFDQDDLSETDPRHHDALVIQLTIGNCLTKRILIDGGSSANVIFADTLKIIGIDRSNIVRRTTTLIGFNGDTTNTLGEIILPVFAKGINKQIKFNVIDCQTAYNAILGRPWIHDMKAVPSTCHQKVKFPSPWGVQEINQDAVQSYDDLQLEEVVLDPKHPDRKEHSDCFAWTHEDMVGIDPDIISHKLNVDPTFKPIKQKRRKFAPERNKVINDEVDNLLKTGKIREVKYPDWLANVVVVQKMNGKWRVCIDFTDLNKACPKDPFPLPHIDAMVDATAGHELLTFMDAYLGYNQILMHTDDQEKTAFMTDKGIYCYKVMPFGLKNAGSTYQRLVNKMFKEHLGRTMEVYIDDMLVKSAKSNDHIKHLQQSFDILRQYKMKLNPTKCSFGVRAGKFLEYMVTRRGIEASPEQIKAILELQSPRNVKEVQKLTGRVAALNRFISRSSDKCYLFYNVLRKNHGFNWTEAHEKALQELKQYMMSPPLLTKPNEGESLYLYLAVSNNAVSAVIVREEDQQQRPIYYVSKSFLDAETRYTSMEKLLLGLVTAAKKLRHYFESHHIIVVTNYPLKTVLRKPELTGQLAKWSIYLSGFDIEFKPKTAIKSQVLADFVAEFSPEIEPPTYDEVNNVMLQDNKPWILHVDGSSNVRGSGLGVVLKPSHGGNIVYSMRCDFKATNNEAEYEALIAGLDIAHKLGAKQLHVRSDSLLITNHVNGEFQAKDSKMMMYLQATKERIARFDSFSIEQIPRDLNMQADALANLGSAFNDPSLENIPILHLMTPTIDNKEEMFMNEEVYNWSLDIWNYLKYDHLPEDKMEARKVKIKASRYTIIENQLYRRSTSGLILRCISDPSQINKILQEMHDGECGNHSGGRSLANRISRQGYYWPTLREDAIRYVQKCDACQKHSGMIHRPSEPLHSVLIPWPFMRWGMDIVGKLPPAPGQKVFLLVLTDYFSKRIEAAAFSQIRDKEVISFIQTNIIYRFGVPSEIMCDNGAQFISEKTRKFCDERGIKLRLKEAKGRWVEELPSVLWANRTTPRSSTGQTPFSLVYGCEAVLPIESYIPTARHRTIEQNAIDLSYDLDALEGLRETALQRMASQKGIIERHFNKKVKAKIFQVGDYVLRHVFQNTQETNAGKLSIKWEGPYRISKVIGNGAYRLTTMDGKEIPRSWNATHLKRYYF</sequence>
<dbReference type="EMBL" id="JARYMX010000006">
    <property type="protein sequence ID" value="KAJ9544891.1"/>
    <property type="molecule type" value="Genomic_DNA"/>
</dbReference>
<keyword evidence="1" id="KW-0645">Protease</keyword>
<feature type="compositionally biased region" description="Basic and acidic residues" evidence="7">
    <location>
        <begin position="1910"/>
        <end position="1919"/>
    </location>
</feature>
<dbReference type="Gene3D" id="3.10.10.10">
    <property type="entry name" value="HIV Type 1 Reverse Transcriptase, subunit A, domain 1"/>
    <property type="match status" value="1"/>
</dbReference>
<feature type="region of interest" description="Disordered" evidence="7">
    <location>
        <begin position="1716"/>
        <end position="1738"/>
    </location>
</feature>
<dbReference type="Pfam" id="PF25597">
    <property type="entry name" value="SH3_retrovirus"/>
    <property type="match status" value="1"/>
</dbReference>
<feature type="compositionally biased region" description="Polar residues" evidence="7">
    <location>
        <begin position="723"/>
        <end position="733"/>
    </location>
</feature>
<dbReference type="InterPro" id="IPR057670">
    <property type="entry name" value="SH3_retrovirus"/>
</dbReference>
<evidence type="ECO:0000313" key="11">
    <source>
        <dbReference type="EMBL" id="KAJ9544891.1"/>
    </source>
</evidence>
<dbReference type="Pfam" id="PF00078">
    <property type="entry name" value="RVT_1"/>
    <property type="match status" value="1"/>
</dbReference>
<keyword evidence="2" id="KW-0064">Aspartyl protease</keyword>
<dbReference type="InterPro" id="IPR001878">
    <property type="entry name" value="Znf_CCHC"/>
</dbReference>
<keyword evidence="5" id="KW-0863">Zinc-finger</keyword>
<dbReference type="Gene3D" id="1.10.340.70">
    <property type="match status" value="1"/>
</dbReference>
<dbReference type="InterPro" id="IPR041588">
    <property type="entry name" value="Integrase_H2C2"/>
</dbReference>
<feature type="coiled-coil region" evidence="6">
    <location>
        <begin position="1490"/>
        <end position="1517"/>
    </location>
</feature>
<dbReference type="PROSITE" id="PS50158">
    <property type="entry name" value="ZF_CCHC"/>
    <property type="match status" value="1"/>
</dbReference>
<reference evidence="11" key="1">
    <citation type="submission" date="2023-03" db="EMBL/GenBank/DDBJ databases">
        <title>Chromosome-scale reference genome and RAD-based genetic map of yellow starthistle (Centaurea solstitialis) reveal putative structural variation and QTLs associated with invader traits.</title>
        <authorList>
            <person name="Reatini B."/>
            <person name="Cang F.A."/>
            <person name="Jiang Q."/>
            <person name="Mckibben M.T.W."/>
            <person name="Barker M.S."/>
            <person name="Rieseberg L.H."/>
            <person name="Dlugosch K.M."/>
        </authorList>
    </citation>
    <scope>NUCLEOTIDE SEQUENCE</scope>
    <source>
        <strain evidence="11">CAN-66</strain>
        <tissue evidence="11">Leaf</tissue>
    </source>
</reference>
<keyword evidence="4" id="KW-0233">DNA recombination</keyword>
<dbReference type="Pfam" id="PF00098">
    <property type="entry name" value="zf-CCHC"/>
    <property type="match status" value="1"/>
</dbReference>
<dbReference type="CDD" id="cd09279">
    <property type="entry name" value="RNase_HI_like"/>
    <property type="match status" value="1"/>
</dbReference>
<dbReference type="InterPro" id="IPR000477">
    <property type="entry name" value="RT_dom"/>
</dbReference>
<feature type="compositionally biased region" description="Polar residues" evidence="7">
    <location>
        <begin position="1887"/>
        <end position="1899"/>
    </location>
</feature>
<keyword evidence="6" id="KW-0175">Coiled coil</keyword>
<feature type="region of interest" description="Disordered" evidence="7">
    <location>
        <begin position="1793"/>
        <end position="1927"/>
    </location>
</feature>
<dbReference type="Pfam" id="PF03732">
    <property type="entry name" value="Retrotrans_gag"/>
    <property type="match status" value="1"/>
</dbReference>
<dbReference type="PANTHER" id="PTHR48475:SF2">
    <property type="entry name" value="RIBONUCLEASE H"/>
    <property type="match status" value="1"/>
</dbReference>
<comment type="caution">
    <text evidence="11">The sequence shown here is derived from an EMBL/GenBank/DDBJ whole genome shotgun (WGS) entry which is preliminary data.</text>
</comment>
<evidence type="ECO:0000256" key="5">
    <source>
        <dbReference type="PROSITE-ProRule" id="PRU00047"/>
    </source>
</evidence>
<feature type="region of interest" description="Disordered" evidence="7">
    <location>
        <begin position="1995"/>
        <end position="2038"/>
    </location>
</feature>
<feature type="compositionally biased region" description="Basic and acidic residues" evidence="7">
    <location>
        <begin position="1288"/>
        <end position="1307"/>
    </location>
</feature>
<dbReference type="Gene3D" id="4.10.60.10">
    <property type="entry name" value="Zinc finger, CCHC-type"/>
    <property type="match status" value="1"/>
</dbReference>
<dbReference type="Pfam" id="PF13976">
    <property type="entry name" value="gag_pre-integrs"/>
    <property type="match status" value="1"/>
</dbReference>
<feature type="region of interest" description="Disordered" evidence="7">
    <location>
        <begin position="1402"/>
        <end position="1425"/>
    </location>
</feature>
<proteinExistence type="predicted"/>
<dbReference type="InterPro" id="IPR012337">
    <property type="entry name" value="RNaseH-like_sf"/>
</dbReference>
<dbReference type="Pfam" id="PF17921">
    <property type="entry name" value="Integrase_H2C2"/>
    <property type="match status" value="1"/>
</dbReference>
<dbReference type="SUPFAM" id="SSF57756">
    <property type="entry name" value="Retrovirus zinc finger-like domains"/>
    <property type="match status" value="1"/>
</dbReference>
<dbReference type="InterPro" id="IPR013103">
    <property type="entry name" value="RVT_2"/>
</dbReference>
<feature type="coiled-coil region" evidence="6">
    <location>
        <begin position="2073"/>
        <end position="2107"/>
    </location>
</feature>
<dbReference type="GO" id="GO:0006310">
    <property type="term" value="P:DNA recombination"/>
    <property type="evidence" value="ECO:0007669"/>
    <property type="project" value="UniProtKB-KW"/>
</dbReference>
<dbReference type="SUPFAM" id="SSF56672">
    <property type="entry name" value="DNA/RNA polymerases"/>
    <property type="match status" value="2"/>
</dbReference>
<dbReference type="GO" id="GO:0004190">
    <property type="term" value="F:aspartic-type endopeptidase activity"/>
    <property type="evidence" value="ECO:0007669"/>
    <property type="project" value="UniProtKB-KW"/>
</dbReference>
<feature type="domain" description="Integrase catalytic" evidence="10">
    <location>
        <begin position="3552"/>
        <end position="3646"/>
    </location>
</feature>
<feature type="compositionally biased region" description="Polar residues" evidence="7">
    <location>
        <begin position="2476"/>
        <end position="2491"/>
    </location>
</feature>
<dbReference type="InterPro" id="IPR036397">
    <property type="entry name" value="RNaseH_sf"/>
</dbReference>
<feature type="compositionally biased region" description="Basic and acidic residues" evidence="7">
    <location>
        <begin position="1822"/>
        <end position="1832"/>
    </location>
</feature>
<evidence type="ECO:0000256" key="6">
    <source>
        <dbReference type="SAM" id="Coils"/>
    </source>
</evidence>
<dbReference type="PANTHER" id="PTHR48475">
    <property type="entry name" value="RIBONUCLEASE H"/>
    <property type="match status" value="1"/>
</dbReference>
<dbReference type="CDD" id="cd01647">
    <property type="entry name" value="RT_LTR"/>
    <property type="match status" value="1"/>
</dbReference>
<evidence type="ECO:0000259" key="9">
    <source>
        <dbReference type="PROSITE" id="PS50879"/>
    </source>
</evidence>
<dbReference type="Gene3D" id="3.30.70.270">
    <property type="match status" value="2"/>
</dbReference>
<dbReference type="Proteomes" id="UP001172457">
    <property type="component" value="Chromosome 6"/>
</dbReference>
<feature type="compositionally biased region" description="Basic residues" evidence="7">
    <location>
        <begin position="1871"/>
        <end position="1886"/>
    </location>
</feature>
<evidence type="ECO:0000256" key="7">
    <source>
        <dbReference type="SAM" id="MobiDB-lite"/>
    </source>
</evidence>
<dbReference type="PROSITE" id="PS50994">
    <property type="entry name" value="INTEGRASE"/>
    <property type="match status" value="2"/>
</dbReference>
<feature type="compositionally biased region" description="Polar residues" evidence="7">
    <location>
        <begin position="1718"/>
        <end position="1732"/>
    </location>
</feature>
<dbReference type="Pfam" id="PF00665">
    <property type="entry name" value="rve"/>
    <property type="match status" value="2"/>
</dbReference>
<dbReference type="GO" id="GO:0006508">
    <property type="term" value="P:proteolysis"/>
    <property type="evidence" value="ECO:0007669"/>
    <property type="project" value="UniProtKB-KW"/>
</dbReference>
<dbReference type="InterPro" id="IPR041577">
    <property type="entry name" value="RT_RNaseH_2"/>
</dbReference>
<dbReference type="PROSITE" id="PS50879">
    <property type="entry name" value="RNASE_H_1"/>
    <property type="match status" value="1"/>
</dbReference>
<keyword evidence="3" id="KW-0238">DNA-binding</keyword>
<name>A0AA38SZT4_9ASTR</name>
<dbReference type="Gene3D" id="2.40.70.10">
    <property type="entry name" value="Acid Proteases"/>
    <property type="match status" value="1"/>
</dbReference>
<dbReference type="GO" id="GO:0004523">
    <property type="term" value="F:RNA-DNA hybrid ribonuclease activity"/>
    <property type="evidence" value="ECO:0007669"/>
    <property type="project" value="InterPro"/>
</dbReference>
<evidence type="ECO:0000256" key="1">
    <source>
        <dbReference type="ARBA" id="ARBA00022670"/>
    </source>
</evidence>
<keyword evidence="2" id="KW-0378">Hydrolase</keyword>
<dbReference type="InterPro" id="IPR043128">
    <property type="entry name" value="Rev_trsase/Diguanyl_cyclase"/>
</dbReference>
<dbReference type="GO" id="GO:0003677">
    <property type="term" value="F:DNA binding"/>
    <property type="evidence" value="ECO:0007669"/>
    <property type="project" value="UniProtKB-KW"/>
</dbReference>
<keyword evidence="5" id="KW-0862">Zinc</keyword>
<dbReference type="InterPro" id="IPR021109">
    <property type="entry name" value="Peptidase_aspartic_dom_sf"/>
</dbReference>
<dbReference type="InterPro" id="IPR025724">
    <property type="entry name" value="GAG-pre-integrase_dom"/>
</dbReference>
<dbReference type="InterPro" id="IPR001584">
    <property type="entry name" value="Integrase_cat-core"/>
</dbReference>
<organism evidence="11 12">
    <name type="scientific">Centaurea solstitialis</name>
    <name type="common">yellow star-thistle</name>
    <dbReference type="NCBI Taxonomy" id="347529"/>
    <lineage>
        <taxon>Eukaryota</taxon>
        <taxon>Viridiplantae</taxon>
        <taxon>Streptophyta</taxon>
        <taxon>Embryophyta</taxon>
        <taxon>Tracheophyta</taxon>
        <taxon>Spermatophyta</taxon>
        <taxon>Magnoliopsida</taxon>
        <taxon>eudicotyledons</taxon>
        <taxon>Gunneridae</taxon>
        <taxon>Pentapetalae</taxon>
        <taxon>asterids</taxon>
        <taxon>campanulids</taxon>
        <taxon>Asterales</taxon>
        <taxon>Asteraceae</taxon>
        <taxon>Carduoideae</taxon>
        <taxon>Cardueae</taxon>
        <taxon>Centaureinae</taxon>
        <taxon>Centaurea</taxon>
    </lineage>
</organism>
<feature type="region of interest" description="Disordered" evidence="7">
    <location>
        <begin position="723"/>
        <end position="744"/>
    </location>
</feature>
<feature type="compositionally biased region" description="Basic residues" evidence="7">
    <location>
        <begin position="1850"/>
        <end position="1862"/>
    </location>
</feature>
<evidence type="ECO:0000259" key="8">
    <source>
        <dbReference type="PROSITE" id="PS50158"/>
    </source>
</evidence>
<feature type="domain" description="Integrase catalytic" evidence="10">
    <location>
        <begin position="442"/>
        <end position="618"/>
    </location>
</feature>
<dbReference type="GO" id="GO:0015074">
    <property type="term" value="P:DNA integration"/>
    <property type="evidence" value="ECO:0007669"/>
    <property type="project" value="InterPro"/>
</dbReference>
<feature type="compositionally biased region" description="Basic residues" evidence="7">
    <location>
        <begin position="1995"/>
        <end position="2010"/>
    </location>
</feature>